<dbReference type="Pfam" id="PF08245">
    <property type="entry name" value="Mur_ligase_M"/>
    <property type="match status" value="1"/>
</dbReference>
<dbReference type="EC" id="6.3.5.13" evidence="1"/>
<comment type="catalytic activity">
    <reaction evidence="1">
        <text>beta-D-GlcNAc-(1-&gt;4)-Mur2Ac(oyl-L-Ala-gamma-D-Glu-L-Lys-D-Ala-D-Ala)-di-trans,octa-cis-undecaprenyl diphosphate + ATP = beta-D-GlcNAc-(1-&gt;4)-Mur2Ac(oyl-L-Ala-gamma-D-O-P-Glu-L-Lys-D-Ala-D-Ala)-di-trans,octa-cis-undecaprenyl diphosphate + ADP</text>
        <dbReference type="Rhea" id="RHEA:59488"/>
        <dbReference type="ChEBI" id="CHEBI:30616"/>
        <dbReference type="ChEBI" id="CHEBI:60033"/>
        <dbReference type="ChEBI" id="CHEBI:143132"/>
        <dbReference type="ChEBI" id="CHEBI:456216"/>
    </reaction>
</comment>
<dbReference type="Pfam" id="PF08353">
    <property type="entry name" value="MurT_C"/>
    <property type="match status" value="1"/>
</dbReference>
<dbReference type="AlphaFoldDB" id="A0A9X3C3N3"/>
<dbReference type="RefSeq" id="WP_263997254.1">
    <property type="nucleotide sequence ID" value="NZ_JACKVK010000009.1"/>
</dbReference>
<feature type="domain" description="Mur ligase central" evidence="2">
    <location>
        <begin position="56"/>
        <end position="260"/>
    </location>
</feature>
<dbReference type="GO" id="GO:0008360">
    <property type="term" value="P:regulation of cell shape"/>
    <property type="evidence" value="ECO:0007669"/>
    <property type="project" value="UniProtKB-KW"/>
</dbReference>
<comment type="caution">
    <text evidence="1">Lacks conserved residue(s) required for the propagation of feature annotation.</text>
</comment>
<evidence type="ECO:0000259" key="2">
    <source>
        <dbReference type="Pfam" id="PF08245"/>
    </source>
</evidence>
<evidence type="ECO:0000259" key="3">
    <source>
        <dbReference type="Pfam" id="PF08353"/>
    </source>
</evidence>
<comment type="similarity">
    <text evidence="1">Belongs to the MurCDEF family. MurT subfamily.</text>
</comment>
<reference evidence="4" key="1">
    <citation type="submission" date="2020-07" db="EMBL/GenBank/DDBJ databases">
        <authorList>
            <person name="Pettersson B.M.F."/>
            <person name="Behra P.R.K."/>
            <person name="Ramesh M."/>
            <person name="Das S."/>
            <person name="Dasgupta S."/>
            <person name="Kirsebom L.A."/>
        </authorList>
    </citation>
    <scope>NUCLEOTIDE SEQUENCE</scope>
    <source>
        <strain evidence="4">DSM 44838</strain>
    </source>
</reference>
<keyword evidence="1" id="KW-0961">Cell wall biogenesis/degradation</keyword>
<dbReference type="SUPFAM" id="SSF53623">
    <property type="entry name" value="MurD-like peptide ligases, catalytic domain"/>
    <property type="match status" value="1"/>
</dbReference>
<keyword evidence="1" id="KW-0479">Metal-binding</keyword>
<gene>
    <name evidence="1" type="primary">murT</name>
    <name evidence="4" type="ORF">H7K45_17890</name>
</gene>
<dbReference type="PANTHER" id="PTHR23135:SF7">
    <property type="entry name" value="LIPID II ISOGLUTAMINYL SYNTHASE (GLUTAMINE-HYDROLYZING) SUBUNIT MURT"/>
    <property type="match status" value="1"/>
</dbReference>
<keyword evidence="1" id="KW-0547">Nucleotide-binding</keyword>
<sequence>MVTTRGRIALGAGSAARWASRVTGRGAGAMIGGLVSMALDKSILGQLGAGRSAVVVTGTNGKSTTTRMTAAALATMGPVATNAEGANMDAGLIAALAADRTATLAALEVDEMHVPHVMDAVPAAVVVLLNLSRDQLDRVGEINHIERTLRGGLARHPDAVVVANCDDVLMSSAAYDSPNVVWVAAGGTWANDSVSCPRSGEVIVREESHWYSTGCDFARPTPQWWYDDENVYGPDGLVLPMTLALPGAVNRGNATQAIAAAVALGADPAKAVAAVSSVDEVAGRYRTVRLGEHTVRVLLAKNPAGWQEALSMVDDRGAGVVIAVNGQVPDGEDLSWLWDVRFEHFDQTTVVAAGERGTDLAVRLGYAGVEHTLVHDTVAAIASCPPGHVEVVANYTAFLQLNRRLPRE</sequence>
<evidence type="ECO:0000313" key="5">
    <source>
        <dbReference type="Proteomes" id="UP001141629"/>
    </source>
</evidence>
<keyword evidence="5" id="KW-1185">Reference proteome</keyword>
<evidence type="ECO:0000313" key="4">
    <source>
        <dbReference type="EMBL" id="MCV7422422.1"/>
    </source>
</evidence>
<dbReference type="InterPro" id="IPR043703">
    <property type="entry name" value="Lipid_II_synth_MurT"/>
</dbReference>
<organism evidence="4 5">
    <name type="scientific">Mycobacterium yunnanensis</name>
    <dbReference type="NCBI Taxonomy" id="368477"/>
    <lineage>
        <taxon>Bacteria</taxon>
        <taxon>Bacillati</taxon>
        <taxon>Actinomycetota</taxon>
        <taxon>Actinomycetes</taxon>
        <taxon>Mycobacteriales</taxon>
        <taxon>Mycobacteriaceae</taxon>
        <taxon>Mycobacterium</taxon>
    </lineage>
</organism>
<dbReference type="GO" id="GO:0071555">
    <property type="term" value="P:cell wall organization"/>
    <property type="evidence" value="ECO:0007669"/>
    <property type="project" value="UniProtKB-KW"/>
</dbReference>
<proteinExistence type="inferred from homology"/>
<dbReference type="GO" id="GO:0046872">
    <property type="term" value="F:metal ion binding"/>
    <property type="evidence" value="ECO:0007669"/>
    <property type="project" value="UniProtKB-KW"/>
</dbReference>
<evidence type="ECO:0000256" key="1">
    <source>
        <dbReference type="HAMAP-Rule" id="MF_02214"/>
    </source>
</evidence>
<comment type="function">
    <text evidence="1">The lipid II isoglutaminyl synthase complex catalyzes the formation of alpha-D-isoglutamine in the cell wall lipid II stem peptide. The MurT subunit catalyzes the ATP-dependent amidation of D-glutamate residue of lipid II, converting it to an isoglutamine residue.</text>
</comment>
<keyword evidence="1" id="KW-0133">Cell shape</keyword>
<dbReference type="HAMAP" id="MF_02214">
    <property type="entry name" value="Lipid_II_synth_MurT"/>
    <property type="match status" value="1"/>
</dbReference>
<dbReference type="GO" id="GO:0005524">
    <property type="term" value="F:ATP binding"/>
    <property type="evidence" value="ECO:0007669"/>
    <property type="project" value="UniProtKB-UniRule"/>
</dbReference>
<keyword evidence="1" id="KW-0573">Peptidoglycan synthesis</keyword>
<reference evidence="4" key="2">
    <citation type="journal article" date="2022" name="BMC Genomics">
        <title>Comparative genome analysis of mycobacteria focusing on tRNA and non-coding RNA.</title>
        <authorList>
            <person name="Behra P.R.K."/>
            <person name="Pettersson B.M.F."/>
            <person name="Ramesh M."/>
            <person name="Das S."/>
            <person name="Dasgupta S."/>
            <person name="Kirsebom L.A."/>
        </authorList>
    </citation>
    <scope>NUCLEOTIDE SEQUENCE</scope>
    <source>
        <strain evidence="4">DSM 44838</strain>
    </source>
</reference>
<keyword evidence="1 4" id="KW-0436">Ligase</keyword>
<dbReference type="GO" id="GO:0016881">
    <property type="term" value="F:acid-amino acid ligase activity"/>
    <property type="evidence" value="ECO:0007669"/>
    <property type="project" value="InterPro"/>
</dbReference>
<comment type="catalytic activity">
    <reaction evidence="1">
        <text>beta-D-GlcNAc-(1-&gt;4)-Mur2Ac(oyl-L-Ala-gamma-D-O-P-Glu-L-Lys-D-Ala-D-Ala)-di-trans,octa-cis-undecaprenyl diphosphate + NH4(+) = beta-D-GlcNAc-(1-&gt;4)-Mur2Ac(oyl-L-Ala-D-isoglutaminyl-L-Lys-D-Ala-D-Ala)-di-trans,octa-cis-undecaprenyl diphosphate + phosphate + H(+)</text>
        <dbReference type="Rhea" id="RHEA:57932"/>
        <dbReference type="ChEBI" id="CHEBI:15378"/>
        <dbReference type="ChEBI" id="CHEBI:28938"/>
        <dbReference type="ChEBI" id="CHEBI:43474"/>
        <dbReference type="ChEBI" id="CHEBI:62233"/>
        <dbReference type="ChEBI" id="CHEBI:143132"/>
    </reaction>
</comment>
<comment type="caution">
    <text evidence="4">The sequence shown here is derived from an EMBL/GenBank/DDBJ whole genome shotgun (WGS) entry which is preliminary data.</text>
</comment>
<comment type="subunit">
    <text evidence="1">Forms a heterodimer with GatD.</text>
</comment>
<feature type="domain" description="Lipid II isoglutaminyl synthase (glutamine-hydrolyzing) subunit MurT C-terminal" evidence="3">
    <location>
        <begin position="299"/>
        <end position="397"/>
    </location>
</feature>
<comment type="catalytic activity">
    <reaction evidence="1">
        <text>beta-D-GlcNAc-(1-&gt;4)-Mur2Ac(oyl-L-Ala-gamma-D-Glu-L-Lys-D-Ala-D-Ala)-di-trans,octa-cis-undecaprenyl diphosphate + L-glutamine + ATP + H2O = beta-D-GlcNAc-(1-&gt;4)-Mur2Ac(oyl-L-Ala-D-isoglutaminyl-L-Lys-D-Ala-D-Ala)-di-trans,octa-cis-undecaprenyl diphosphate + L-glutamate + ADP + phosphate + H(+)</text>
        <dbReference type="Rhea" id="RHEA:57928"/>
        <dbReference type="ChEBI" id="CHEBI:15377"/>
        <dbReference type="ChEBI" id="CHEBI:15378"/>
        <dbReference type="ChEBI" id="CHEBI:29985"/>
        <dbReference type="ChEBI" id="CHEBI:30616"/>
        <dbReference type="ChEBI" id="CHEBI:43474"/>
        <dbReference type="ChEBI" id="CHEBI:58359"/>
        <dbReference type="ChEBI" id="CHEBI:60033"/>
        <dbReference type="ChEBI" id="CHEBI:62233"/>
        <dbReference type="ChEBI" id="CHEBI:456216"/>
        <dbReference type="EC" id="6.3.5.13"/>
    </reaction>
</comment>
<dbReference type="GO" id="GO:0140282">
    <property type="term" value="F:carbon-nitrogen ligase activity on lipid II"/>
    <property type="evidence" value="ECO:0007669"/>
    <property type="project" value="UniProtKB-UniRule"/>
</dbReference>
<feature type="active site" evidence="1">
    <location>
        <position position="333"/>
    </location>
</feature>
<protein>
    <recommendedName>
        <fullName evidence="1">Lipid II isoglutaminyl synthase (glutamine-hydrolyzing) subunit MurT</fullName>
        <ecNumber evidence="1">6.3.5.13</ecNumber>
    </recommendedName>
</protein>
<dbReference type="Proteomes" id="UP001141629">
    <property type="component" value="Unassembled WGS sequence"/>
</dbReference>
<dbReference type="EMBL" id="JACKVK010000009">
    <property type="protein sequence ID" value="MCV7422422.1"/>
    <property type="molecule type" value="Genomic_DNA"/>
</dbReference>
<dbReference type="InterPro" id="IPR036565">
    <property type="entry name" value="Mur-like_cat_sf"/>
</dbReference>
<name>A0A9X3C3N3_9MYCO</name>
<dbReference type="GO" id="GO:0009252">
    <property type="term" value="P:peptidoglycan biosynthetic process"/>
    <property type="evidence" value="ECO:0007669"/>
    <property type="project" value="UniProtKB-UniRule"/>
</dbReference>
<dbReference type="InterPro" id="IPR013564">
    <property type="entry name" value="MurT_C"/>
</dbReference>
<comment type="pathway">
    <text evidence="1">Cell wall biogenesis; peptidoglycan biosynthesis.</text>
</comment>
<dbReference type="PANTHER" id="PTHR23135">
    <property type="entry name" value="MUR LIGASE FAMILY MEMBER"/>
    <property type="match status" value="1"/>
</dbReference>
<dbReference type="Gene3D" id="3.40.1190.10">
    <property type="entry name" value="Mur-like, catalytic domain"/>
    <property type="match status" value="1"/>
</dbReference>
<keyword evidence="1" id="KW-0067">ATP-binding</keyword>
<accession>A0A9X3C3N3</accession>
<dbReference type="InterPro" id="IPR013221">
    <property type="entry name" value="Mur_ligase_cen"/>
</dbReference>